<protein>
    <submittedName>
        <fullName evidence="3">Uncharacterized protein</fullName>
    </submittedName>
</protein>
<name>A0AAN6TT90_9PEZI</name>
<dbReference type="EMBL" id="MU853244">
    <property type="protein sequence ID" value="KAK4119861.1"/>
    <property type="molecule type" value="Genomic_DNA"/>
</dbReference>
<sequence length="261" mass="28527">MVPLNRSQRLKRTVSLGATRNATKKFGGARRPGTLAASKMASPGNDTAEPWKDYPSSLENTDLSLEFMPGCVERLERVSSSGISKAIEVDGTGPMNGDDGKMAALSLHIVPHCTGNDNSRKNKFSITPDDLKRLLYDLQVSPFCRSPIDRDWNSSNDEARLSAWSRSSPRASTPPSCRRRDGEMFAYRPVMYVTILPGLDAILAIVGLVVCVLWMILSIIKQQDNPRRHSPQVCTVTAQNNSGANITRTAVRVTIRGGAVV</sequence>
<dbReference type="GeneID" id="87828251"/>
<keyword evidence="2" id="KW-0472">Membrane</keyword>
<evidence type="ECO:0000313" key="3">
    <source>
        <dbReference type="EMBL" id="KAK4119861.1"/>
    </source>
</evidence>
<gene>
    <name evidence="3" type="ORF">N657DRAFT_637049</name>
</gene>
<evidence type="ECO:0000256" key="2">
    <source>
        <dbReference type="SAM" id="Phobius"/>
    </source>
</evidence>
<evidence type="ECO:0000256" key="1">
    <source>
        <dbReference type="SAM" id="MobiDB-lite"/>
    </source>
</evidence>
<reference evidence="3" key="1">
    <citation type="journal article" date="2023" name="Mol. Phylogenet. Evol.">
        <title>Genome-scale phylogeny and comparative genomics of the fungal order Sordariales.</title>
        <authorList>
            <person name="Hensen N."/>
            <person name="Bonometti L."/>
            <person name="Westerberg I."/>
            <person name="Brannstrom I.O."/>
            <person name="Guillou S."/>
            <person name="Cros-Aarteil S."/>
            <person name="Calhoun S."/>
            <person name="Haridas S."/>
            <person name="Kuo A."/>
            <person name="Mondo S."/>
            <person name="Pangilinan J."/>
            <person name="Riley R."/>
            <person name="LaButti K."/>
            <person name="Andreopoulos B."/>
            <person name="Lipzen A."/>
            <person name="Chen C."/>
            <person name="Yan M."/>
            <person name="Daum C."/>
            <person name="Ng V."/>
            <person name="Clum A."/>
            <person name="Steindorff A."/>
            <person name="Ohm R.A."/>
            <person name="Martin F."/>
            <person name="Silar P."/>
            <person name="Natvig D.O."/>
            <person name="Lalanne C."/>
            <person name="Gautier V."/>
            <person name="Ament-Velasquez S.L."/>
            <person name="Kruys A."/>
            <person name="Hutchinson M.I."/>
            <person name="Powell A.J."/>
            <person name="Barry K."/>
            <person name="Miller A.N."/>
            <person name="Grigoriev I.V."/>
            <person name="Debuchy R."/>
            <person name="Gladieux P."/>
            <person name="Hiltunen Thoren M."/>
            <person name="Johannesson H."/>
        </authorList>
    </citation>
    <scope>NUCLEOTIDE SEQUENCE</scope>
    <source>
        <strain evidence="3">CBS 731.68</strain>
    </source>
</reference>
<evidence type="ECO:0000313" key="4">
    <source>
        <dbReference type="Proteomes" id="UP001302602"/>
    </source>
</evidence>
<keyword evidence="2" id="KW-0812">Transmembrane</keyword>
<proteinExistence type="predicted"/>
<reference evidence="3" key="2">
    <citation type="submission" date="2023-05" db="EMBL/GenBank/DDBJ databases">
        <authorList>
            <consortium name="Lawrence Berkeley National Laboratory"/>
            <person name="Steindorff A."/>
            <person name="Hensen N."/>
            <person name="Bonometti L."/>
            <person name="Westerberg I."/>
            <person name="Brannstrom I.O."/>
            <person name="Guillou S."/>
            <person name="Cros-Aarteil S."/>
            <person name="Calhoun S."/>
            <person name="Haridas S."/>
            <person name="Kuo A."/>
            <person name="Mondo S."/>
            <person name="Pangilinan J."/>
            <person name="Riley R."/>
            <person name="Labutti K."/>
            <person name="Andreopoulos B."/>
            <person name="Lipzen A."/>
            <person name="Chen C."/>
            <person name="Yanf M."/>
            <person name="Daum C."/>
            <person name="Ng V."/>
            <person name="Clum A."/>
            <person name="Ohm R."/>
            <person name="Martin F."/>
            <person name="Silar P."/>
            <person name="Natvig D."/>
            <person name="Lalanne C."/>
            <person name="Gautier V."/>
            <person name="Ament-Velasquez S.L."/>
            <person name="Kruys A."/>
            <person name="Hutchinson M.I."/>
            <person name="Powell A.J."/>
            <person name="Barry K."/>
            <person name="Miller A.N."/>
            <person name="Grigoriev I.V."/>
            <person name="Debuchy R."/>
            <person name="Gladieux P."/>
            <person name="Thoren M.H."/>
            <person name="Johannesson H."/>
        </authorList>
    </citation>
    <scope>NUCLEOTIDE SEQUENCE</scope>
    <source>
        <strain evidence="3">CBS 731.68</strain>
    </source>
</reference>
<accession>A0AAN6TT90</accession>
<feature type="transmembrane region" description="Helical" evidence="2">
    <location>
        <begin position="201"/>
        <end position="220"/>
    </location>
</feature>
<feature type="region of interest" description="Disordered" evidence="1">
    <location>
        <begin position="1"/>
        <end position="50"/>
    </location>
</feature>
<dbReference type="AlphaFoldDB" id="A0AAN6TT90"/>
<organism evidence="3 4">
    <name type="scientific">Parathielavia appendiculata</name>
    <dbReference type="NCBI Taxonomy" id="2587402"/>
    <lineage>
        <taxon>Eukaryota</taxon>
        <taxon>Fungi</taxon>
        <taxon>Dikarya</taxon>
        <taxon>Ascomycota</taxon>
        <taxon>Pezizomycotina</taxon>
        <taxon>Sordariomycetes</taxon>
        <taxon>Sordariomycetidae</taxon>
        <taxon>Sordariales</taxon>
        <taxon>Chaetomiaceae</taxon>
        <taxon>Parathielavia</taxon>
    </lineage>
</organism>
<comment type="caution">
    <text evidence="3">The sequence shown here is derived from an EMBL/GenBank/DDBJ whole genome shotgun (WGS) entry which is preliminary data.</text>
</comment>
<dbReference type="RefSeq" id="XP_062643634.1">
    <property type="nucleotide sequence ID" value="XM_062791482.1"/>
</dbReference>
<keyword evidence="2" id="KW-1133">Transmembrane helix</keyword>
<keyword evidence="4" id="KW-1185">Reference proteome</keyword>
<dbReference type="Proteomes" id="UP001302602">
    <property type="component" value="Unassembled WGS sequence"/>
</dbReference>